<dbReference type="Gene3D" id="3.40.50.10640">
    <property type="entry name" value="SSO1389-like"/>
    <property type="match status" value="1"/>
</dbReference>
<dbReference type="InterPro" id="IPR053857">
    <property type="entry name" value="Csx1_CARF"/>
</dbReference>
<sequence length="426" mass="49346">MKILVAPWGDPAGWKETKYEYDNKTIKSSSSLKILQEVINPDNTIIVASDTLGQEGTTYNEVRKNAENKVKKYAQIFGISNFDVEILPGVGHFQDRNTKKEAHFYGNAQDYYYSFLYRFIKRFKNLKTPQIEVHLDITHGVNYMPVLVYKGLIELLGNLALYSEIKLVVYNTDPAFPFNLLEKTKINVIEKTSILPNPLREKSINNELIDTKKLENSKRIQINKNLSKLIQKSITYNSISAFLGSIFNGIPLGVLTFFPDLTALENFINENYSIFEKNIYVEETENILNVNRLISLNRNFKVYSFALFHSYFLTDIVNHKTEVSLYDLKKLNNDFFSYDKKLEVLINKELTDLKDKLSSLESKTYQVLNTIIHNKAFNEIDQRNFLAHAGLEYNSIEVKKEDEDILIKYRENLLNTVVQFCQTGLI</sequence>
<dbReference type="PANTHER" id="PTHR37169:SF1">
    <property type="entry name" value="CRISPR SYSTEM ENDORIBONUCLEASE CSX1"/>
    <property type="match status" value="1"/>
</dbReference>
<evidence type="ECO:0000313" key="4">
    <source>
        <dbReference type="Proteomes" id="UP000772812"/>
    </source>
</evidence>
<dbReference type="RefSeq" id="WP_200674054.1">
    <property type="nucleotide sequence ID" value="NZ_JAACYA010000002.1"/>
</dbReference>
<dbReference type="PANTHER" id="PTHR37169">
    <property type="entry name" value="CRISPR SYSTEM ENDORIBONUCLEASE CSX1-RELATED"/>
    <property type="match status" value="1"/>
</dbReference>
<dbReference type="SUPFAM" id="SSF160980">
    <property type="entry name" value="SSO1389-like"/>
    <property type="match status" value="1"/>
</dbReference>
<gene>
    <name evidence="3" type="ORF">GWK41_06100</name>
</gene>
<name>A0ABS1GI84_9AQUI</name>
<dbReference type="Proteomes" id="UP000772812">
    <property type="component" value="Unassembled WGS sequence"/>
</dbReference>
<feature type="domain" description="CRISPR system endoribonuclease Csx1-like HEPN" evidence="1">
    <location>
        <begin position="344"/>
        <end position="410"/>
    </location>
</feature>
<dbReference type="InterPro" id="IPR027419">
    <property type="entry name" value="CRISPR-assoc_Csx1_C"/>
</dbReference>
<evidence type="ECO:0000259" key="1">
    <source>
        <dbReference type="Pfam" id="PF09455"/>
    </source>
</evidence>
<feature type="domain" description="CRISPR system endoribonuclease Csx1 CARF" evidence="2">
    <location>
        <begin position="3"/>
        <end position="174"/>
    </location>
</feature>
<dbReference type="Gene3D" id="1.10.3740.10">
    <property type="entry name" value="SSO1389-like domains"/>
    <property type="match status" value="1"/>
</dbReference>
<dbReference type="InterPro" id="IPR010171">
    <property type="entry name" value="CRISPR_Csx1"/>
</dbReference>
<accession>A0ABS1GI84</accession>
<protein>
    <submittedName>
        <fullName evidence="3">TIGR01897 family CRISPR-associated protein</fullName>
    </submittedName>
</protein>
<dbReference type="Pfam" id="PF09455">
    <property type="entry name" value="Csx1_HEPN"/>
    <property type="match status" value="1"/>
</dbReference>
<evidence type="ECO:0000313" key="3">
    <source>
        <dbReference type="EMBL" id="MBK3332634.1"/>
    </source>
</evidence>
<proteinExistence type="predicted"/>
<dbReference type="EMBL" id="JAACYA010000002">
    <property type="protein sequence ID" value="MBK3332634.1"/>
    <property type="molecule type" value="Genomic_DNA"/>
</dbReference>
<dbReference type="Pfam" id="PF22230">
    <property type="entry name" value="Csx1_CARF"/>
    <property type="match status" value="1"/>
</dbReference>
<dbReference type="NCBIfam" id="TIGR01897">
    <property type="entry name" value="cas_MJ1666"/>
    <property type="match status" value="1"/>
</dbReference>
<dbReference type="InterPro" id="IPR052875">
    <property type="entry name" value="CRISPR_assoc_ribonuclease"/>
</dbReference>
<dbReference type="NCBIfam" id="TIGR02549">
    <property type="entry name" value="CRISPR_DxTHG"/>
    <property type="match status" value="1"/>
</dbReference>
<comment type="caution">
    <text evidence="3">The sequence shown here is derived from an EMBL/GenBank/DDBJ whole genome shotgun (WGS) entry which is preliminary data.</text>
</comment>
<organism evidence="3 4">
    <name type="scientific">Persephonella atlantica</name>
    <dbReference type="NCBI Taxonomy" id="2699429"/>
    <lineage>
        <taxon>Bacteria</taxon>
        <taxon>Pseudomonadati</taxon>
        <taxon>Aquificota</taxon>
        <taxon>Aquificia</taxon>
        <taxon>Aquificales</taxon>
        <taxon>Hydrogenothermaceae</taxon>
        <taxon>Persephonella</taxon>
    </lineage>
</organism>
<dbReference type="InterPro" id="IPR013383">
    <property type="entry name" value="CRISPR-assoc_prot_DxTHG_CS"/>
</dbReference>
<keyword evidence="4" id="KW-1185">Reference proteome</keyword>
<reference evidence="3 4" key="1">
    <citation type="journal article" date="2021" name="Syst. Appl. Microbiol.">
        <title>Persephonella atlantica sp. nov.: How to adapt to physico-chemical gradients in high temperature hydrothermal habitats.</title>
        <authorList>
            <person name="Francois D.X."/>
            <person name="Godfroy A."/>
            <person name="Mathien C."/>
            <person name="Aube J."/>
            <person name="Cathalot C."/>
            <person name="Lesongeur F."/>
            <person name="L'Haridon S."/>
            <person name="Philippon X."/>
            <person name="Roussel E.G."/>
        </authorList>
    </citation>
    <scope>NUCLEOTIDE SEQUENCE [LARGE SCALE GENOMIC DNA]</scope>
    <source>
        <strain evidence="3 4">MO1340</strain>
    </source>
</reference>
<dbReference type="InterPro" id="IPR019016">
    <property type="entry name" value="Csx1-like_HEPN"/>
</dbReference>
<evidence type="ECO:0000259" key="2">
    <source>
        <dbReference type="Pfam" id="PF22230"/>
    </source>
</evidence>